<dbReference type="InterPro" id="IPR017452">
    <property type="entry name" value="GPCR_Rhodpsn_7TM"/>
</dbReference>
<keyword evidence="8 11" id="KW-0675">Receptor</keyword>
<comment type="caution">
    <text evidence="15">The sequence shown here is derived from an EMBL/GenBank/DDBJ whole genome shotgun (WGS) entry which is preliminary data.</text>
</comment>
<reference evidence="15" key="1">
    <citation type="journal article" date="2016" name="Insect Biochem. Mol. Biol.">
        <title>Multifaceted biological insights from a draft genome sequence of the tobacco hornworm moth, Manduca sexta.</title>
        <authorList>
            <person name="Kanost M.R."/>
            <person name="Arrese E.L."/>
            <person name="Cao X."/>
            <person name="Chen Y.R."/>
            <person name="Chellapilla S."/>
            <person name="Goldsmith M.R."/>
            <person name="Grosse-Wilde E."/>
            <person name="Heckel D.G."/>
            <person name="Herndon N."/>
            <person name="Jiang H."/>
            <person name="Papanicolaou A."/>
            <person name="Qu J."/>
            <person name="Soulages J.L."/>
            <person name="Vogel H."/>
            <person name="Walters J."/>
            <person name="Waterhouse R.M."/>
            <person name="Ahn S.J."/>
            <person name="Almeida F.C."/>
            <person name="An C."/>
            <person name="Aqrawi P."/>
            <person name="Bretschneider A."/>
            <person name="Bryant W.B."/>
            <person name="Bucks S."/>
            <person name="Chao H."/>
            <person name="Chevignon G."/>
            <person name="Christen J.M."/>
            <person name="Clarke D.F."/>
            <person name="Dittmer N.T."/>
            <person name="Ferguson L.C.F."/>
            <person name="Garavelou S."/>
            <person name="Gordon K.H.J."/>
            <person name="Gunaratna R.T."/>
            <person name="Han Y."/>
            <person name="Hauser F."/>
            <person name="He Y."/>
            <person name="Heidel-Fischer H."/>
            <person name="Hirsh A."/>
            <person name="Hu Y."/>
            <person name="Jiang H."/>
            <person name="Kalra D."/>
            <person name="Klinner C."/>
            <person name="Konig C."/>
            <person name="Kovar C."/>
            <person name="Kroll A.R."/>
            <person name="Kuwar S.S."/>
            <person name="Lee S.L."/>
            <person name="Lehman R."/>
            <person name="Li K."/>
            <person name="Li Z."/>
            <person name="Liang H."/>
            <person name="Lovelace S."/>
            <person name="Lu Z."/>
            <person name="Mansfield J.H."/>
            <person name="McCulloch K.J."/>
            <person name="Mathew T."/>
            <person name="Morton B."/>
            <person name="Muzny D.M."/>
            <person name="Neunemann D."/>
            <person name="Ongeri F."/>
            <person name="Pauchet Y."/>
            <person name="Pu L.L."/>
            <person name="Pyrousis I."/>
            <person name="Rao X.J."/>
            <person name="Redding A."/>
            <person name="Roesel C."/>
            <person name="Sanchez-Gracia A."/>
            <person name="Schaack S."/>
            <person name="Shukla A."/>
            <person name="Tetreau G."/>
            <person name="Wang Y."/>
            <person name="Xiong G.H."/>
            <person name="Traut W."/>
            <person name="Walsh T.K."/>
            <person name="Worley K.C."/>
            <person name="Wu D."/>
            <person name="Wu W."/>
            <person name="Wu Y.Q."/>
            <person name="Zhang X."/>
            <person name="Zou Z."/>
            <person name="Zucker H."/>
            <person name="Briscoe A.D."/>
            <person name="Burmester T."/>
            <person name="Clem R.J."/>
            <person name="Feyereisen R."/>
            <person name="Grimmelikhuijzen C.J.P."/>
            <person name="Hamodrakas S.J."/>
            <person name="Hansson B.S."/>
            <person name="Huguet E."/>
            <person name="Jermiin L.S."/>
            <person name="Lan Q."/>
            <person name="Lehman H.K."/>
            <person name="Lorenzen M."/>
            <person name="Merzendorfer H."/>
            <person name="Michalopoulos I."/>
            <person name="Morton D.B."/>
            <person name="Muthukrishnan S."/>
            <person name="Oakeshott J.G."/>
            <person name="Palmer W."/>
            <person name="Park Y."/>
            <person name="Passarelli A.L."/>
            <person name="Rozas J."/>
            <person name="Schwartz L.M."/>
            <person name="Smith W."/>
            <person name="Southgate A."/>
            <person name="Vilcinskas A."/>
            <person name="Vogt R."/>
            <person name="Wang P."/>
            <person name="Werren J."/>
            <person name="Yu X.Q."/>
            <person name="Zhou J.J."/>
            <person name="Brown S.J."/>
            <person name="Scherer S.E."/>
            <person name="Richards S."/>
            <person name="Blissard G.W."/>
        </authorList>
    </citation>
    <scope>NUCLEOTIDE SEQUENCE</scope>
</reference>
<dbReference type="CDD" id="cd00637">
    <property type="entry name" value="7tm_classA_rhodopsin-like"/>
    <property type="match status" value="1"/>
</dbReference>
<feature type="transmembrane region" description="Helical" evidence="13">
    <location>
        <begin position="81"/>
        <end position="105"/>
    </location>
</feature>
<evidence type="ECO:0000256" key="1">
    <source>
        <dbReference type="ARBA" id="ARBA00004651"/>
    </source>
</evidence>
<evidence type="ECO:0000256" key="2">
    <source>
        <dbReference type="ARBA" id="ARBA00010663"/>
    </source>
</evidence>
<dbReference type="GO" id="GO:0001973">
    <property type="term" value="P:G protein-coupled adenosine receptor signaling pathway"/>
    <property type="evidence" value="ECO:0007669"/>
    <property type="project" value="TreeGrafter"/>
</dbReference>
<evidence type="ECO:0000256" key="8">
    <source>
        <dbReference type="ARBA" id="ARBA00023170"/>
    </source>
</evidence>
<feature type="region of interest" description="Disordered" evidence="12">
    <location>
        <begin position="224"/>
        <end position="244"/>
    </location>
</feature>
<keyword evidence="16" id="KW-1185">Reference proteome</keyword>
<dbReference type="PANTHER" id="PTHR24246:SF27">
    <property type="entry name" value="ADENOSINE RECEPTOR, ISOFORM A"/>
    <property type="match status" value="1"/>
</dbReference>
<dbReference type="AlphaFoldDB" id="A0A922CR59"/>
<evidence type="ECO:0000256" key="5">
    <source>
        <dbReference type="ARBA" id="ARBA00022989"/>
    </source>
</evidence>
<dbReference type="EMBL" id="JH668491">
    <property type="protein sequence ID" value="KAG6455437.1"/>
    <property type="molecule type" value="Genomic_DNA"/>
</dbReference>
<accession>A0A922CR59</accession>
<feature type="compositionally biased region" description="Basic and acidic residues" evidence="12">
    <location>
        <begin position="225"/>
        <end position="240"/>
    </location>
</feature>
<evidence type="ECO:0000256" key="12">
    <source>
        <dbReference type="SAM" id="MobiDB-lite"/>
    </source>
</evidence>
<dbReference type="PRINTS" id="PR00237">
    <property type="entry name" value="GPCRRHODOPSN"/>
</dbReference>
<comment type="subcellular location">
    <subcellularLocation>
        <location evidence="1">Cell membrane</location>
        <topology evidence="1">Multi-pass membrane protein</topology>
    </subcellularLocation>
</comment>
<reference evidence="15" key="2">
    <citation type="submission" date="2020-12" db="EMBL/GenBank/DDBJ databases">
        <authorList>
            <person name="Kanost M."/>
        </authorList>
    </citation>
    <scope>NUCLEOTIDE SEQUENCE</scope>
</reference>
<evidence type="ECO:0000313" key="16">
    <source>
        <dbReference type="Proteomes" id="UP000791440"/>
    </source>
</evidence>
<evidence type="ECO:0000256" key="9">
    <source>
        <dbReference type="ARBA" id="ARBA00023180"/>
    </source>
</evidence>
<feature type="transmembrane region" description="Helical" evidence="13">
    <location>
        <begin position="309"/>
        <end position="328"/>
    </location>
</feature>
<feature type="domain" description="G-protein coupled receptors family 1 profile" evidence="14">
    <location>
        <begin position="1"/>
        <end position="325"/>
    </location>
</feature>
<keyword evidence="4 11" id="KW-0812">Transmembrane</keyword>
<sequence>MIVCHAKVSIFSVGLIAVDRYIYILHGLYYQRWFNITRVRIGILCIWAVSITLGFMPATGWTNKELPLTRCYYVGLFPGNLILLNSLLSIVPIIVVAVLYSMILVRALKNVKILNAATKNLDKSTNEKPKLRMYRGTVSDKKSSTYSIPSVTKSSGSIMKIDRSASFNNLSNDNAKDKIISVKSKSIDDFTNDKTNIKQYYYSKDDIQGKPRFESDFSVYSVESHSSDKNSSDMDRKTSNELEVSTSRIANRKVKEPNKWRAITVVMLTSGSFIITWMPFFIAVIFFYFCEEKLTNPKCMHIQTLLSGPLVTLAFSNSILNPLIYAWWHKGFKRSVKTCYKKCLHKLMCHIN</sequence>
<keyword evidence="9" id="KW-0325">Glycoprotein</keyword>
<dbReference type="Proteomes" id="UP000791440">
    <property type="component" value="Unassembled WGS sequence"/>
</dbReference>
<dbReference type="Pfam" id="PF00001">
    <property type="entry name" value="7tm_1"/>
    <property type="match status" value="1"/>
</dbReference>
<dbReference type="PANTHER" id="PTHR24246">
    <property type="entry name" value="OLFACTORY RECEPTOR AND ADENOSINE RECEPTOR"/>
    <property type="match status" value="1"/>
</dbReference>
<evidence type="ECO:0000256" key="4">
    <source>
        <dbReference type="ARBA" id="ARBA00022692"/>
    </source>
</evidence>
<dbReference type="GO" id="GO:0007189">
    <property type="term" value="P:adenylate cyclase-activating G protein-coupled receptor signaling pathway"/>
    <property type="evidence" value="ECO:0007669"/>
    <property type="project" value="TreeGrafter"/>
</dbReference>
<evidence type="ECO:0000256" key="7">
    <source>
        <dbReference type="ARBA" id="ARBA00023136"/>
    </source>
</evidence>
<keyword evidence="7 13" id="KW-0472">Membrane</keyword>
<evidence type="ECO:0000259" key="14">
    <source>
        <dbReference type="PROSITE" id="PS50262"/>
    </source>
</evidence>
<keyword evidence="10 11" id="KW-0807">Transducer</keyword>
<proteinExistence type="inferred from homology"/>
<evidence type="ECO:0000256" key="10">
    <source>
        <dbReference type="ARBA" id="ARBA00023224"/>
    </source>
</evidence>
<feature type="transmembrane region" description="Helical" evidence="13">
    <location>
        <begin position="262"/>
        <end position="289"/>
    </location>
</feature>
<dbReference type="GO" id="GO:0005886">
    <property type="term" value="C:plasma membrane"/>
    <property type="evidence" value="ECO:0007669"/>
    <property type="project" value="UniProtKB-SubCell"/>
</dbReference>
<dbReference type="GO" id="GO:0004930">
    <property type="term" value="F:G protein-coupled receptor activity"/>
    <property type="evidence" value="ECO:0007669"/>
    <property type="project" value="UniProtKB-KW"/>
</dbReference>
<dbReference type="PROSITE" id="PS50262">
    <property type="entry name" value="G_PROTEIN_RECEP_F1_2"/>
    <property type="match status" value="1"/>
</dbReference>
<dbReference type="InterPro" id="IPR000276">
    <property type="entry name" value="GPCR_Rhodpsn"/>
</dbReference>
<evidence type="ECO:0000256" key="11">
    <source>
        <dbReference type="RuleBase" id="RU000688"/>
    </source>
</evidence>
<evidence type="ECO:0000256" key="13">
    <source>
        <dbReference type="SAM" id="Phobius"/>
    </source>
</evidence>
<gene>
    <name evidence="15" type="ORF">O3G_MSEX009228</name>
</gene>
<organism evidence="15 16">
    <name type="scientific">Manduca sexta</name>
    <name type="common">Tobacco hawkmoth</name>
    <name type="synonym">Tobacco hornworm</name>
    <dbReference type="NCBI Taxonomy" id="7130"/>
    <lineage>
        <taxon>Eukaryota</taxon>
        <taxon>Metazoa</taxon>
        <taxon>Ecdysozoa</taxon>
        <taxon>Arthropoda</taxon>
        <taxon>Hexapoda</taxon>
        <taxon>Insecta</taxon>
        <taxon>Pterygota</taxon>
        <taxon>Neoptera</taxon>
        <taxon>Endopterygota</taxon>
        <taxon>Lepidoptera</taxon>
        <taxon>Glossata</taxon>
        <taxon>Ditrysia</taxon>
        <taxon>Bombycoidea</taxon>
        <taxon>Sphingidae</taxon>
        <taxon>Sphinginae</taxon>
        <taxon>Sphingini</taxon>
        <taxon>Manduca</taxon>
    </lineage>
</organism>
<dbReference type="SUPFAM" id="SSF81321">
    <property type="entry name" value="Family A G protein-coupled receptor-like"/>
    <property type="match status" value="1"/>
</dbReference>
<keyword evidence="5 13" id="KW-1133">Transmembrane helix</keyword>
<feature type="transmembrane region" description="Helical" evidence="13">
    <location>
        <begin position="41"/>
        <end position="61"/>
    </location>
</feature>
<keyword evidence="6 11" id="KW-0297">G-protein coupled receptor</keyword>
<dbReference type="Gene3D" id="1.20.1070.10">
    <property type="entry name" value="Rhodopsin 7-helix transmembrane proteins"/>
    <property type="match status" value="2"/>
</dbReference>
<evidence type="ECO:0000256" key="3">
    <source>
        <dbReference type="ARBA" id="ARBA00022475"/>
    </source>
</evidence>
<evidence type="ECO:0000256" key="6">
    <source>
        <dbReference type="ARBA" id="ARBA00023040"/>
    </source>
</evidence>
<dbReference type="PROSITE" id="PS00237">
    <property type="entry name" value="G_PROTEIN_RECEP_F1_1"/>
    <property type="match status" value="1"/>
</dbReference>
<comment type="similarity">
    <text evidence="2 11">Belongs to the G-protein coupled receptor 1 family.</text>
</comment>
<name>A0A922CR59_MANSE</name>
<protein>
    <recommendedName>
        <fullName evidence="14">G-protein coupled receptors family 1 profile domain-containing protein</fullName>
    </recommendedName>
</protein>
<keyword evidence="3" id="KW-1003">Cell membrane</keyword>
<evidence type="ECO:0000313" key="15">
    <source>
        <dbReference type="EMBL" id="KAG6455437.1"/>
    </source>
</evidence>